<evidence type="ECO:0000256" key="1">
    <source>
        <dbReference type="SAM" id="MobiDB-lite"/>
    </source>
</evidence>
<gene>
    <name evidence="2" type="ORF">BN940_00036</name>
</gene>
<dbReference type="Proteomes" id="UP000019805">
    <property type="component" value="Chromosome"/>
</dbReference>
<protein>
    <submittedName>
        <fullName evidence="2">Uncharacterized protein</fullName>
    </submittedName>
</protein>
<dbReference type="AlphaFoldDB" id="W8WS39"/>
<keyword evidence="3" id="KW-1185">Reference proteome</keyword>
<organism evidence="2 3">
    <name type="scientific">Castellaniella defragrans (strain DSM 12143 / CCUG 39792 / 65Phen)</name>
    <name type="common">Alcaligenes defragrans</name>
    <dbReference type="NCBI Taxonomy" id="1437824"/>
    <lineage>
        <taxon>Bacteria</taxon>
        <taxon>Pseudomonadati</taxon>
        <taxon>Pseudomonadota</taxon>
        <taxon>Betaproteobacteria</taxon>
        <taxon>Burkholderiales</taxon>
        <taxon>Alcaligenaceae</taxon>
        <taxon>Castellaniella</taxon>
    </lineage>
</organism>
<dbReference type="KEGG" id="cdn:BN940_00036"/>
<dbReference type="EMBL" id="HG916765">
    <property type="protein sequence ID" value="CDM22488.1"/>
    <property type="molecule type" value="Genomic_DNA"/>
</dbReference>
<proteinExistence type="predicted"/>
<feature type="region of interest" description="Disordered" evidence="1">
    <location>
        <begin position="862"/>
        <end position="894"/>
    </location>
</feature>
<evidence type="ECO:0000313" key="2">
    <source>
        <dbReference type="EMBL" id="CDM22488.1"/>
    </source>
</evidence>
<name>W8WS39_CASD6</name>
<sequence>MISEGNIVDREVHNACDLDGQISRGIPVAVTIGIHEHVGIATIGANSHATITCRIGKEIGNLHLEVAATQCFSQSALVHCIRRGIAGEAERGQVNLVSLVSACRGCRGKRGDCFHRTSIDLAIGIGVREAHVRSRLVDDGIRLASGCQRNLIVSGTTVDGTTVSSLVGIHTRRTLVGNLRGDSRGVQRDVAAGAGGIDLGQRVACIRHFREDDIAVTCQRQGSGIGNDQVIERGAIGIGLQPGIDGGYGGVNIDVLHVGNSGACFEDHVTISSAIVVAIVDSHIDMHRVSLAGSILQNDLSGVGQVKVRIGLGLAHHIQREIRTSVDELGGSRECAVDGLVDLHRLEAAERHVVVALATGYIQRFEAGDQLGIGSRPGCGVGDVDEIGAFPASDRLEAGQFGAHVDGIVAGTQVDCRVGGHCSVHVEYVIARTALDGGGGAALNIGLHAAGVSRSVETGQGGGKSRACQVDRTCASDGDNLGGSSAVGESQHVGAGSGHGKRGGDVSLRGVHRDVGIVGSHIQRGGLGSGGRTQINGIGGIGLAYGVQGQVQRGGRGAVKAGIRVLATDGQVGDTAQVAHKAGGGAFSHNHGLDAGGVGQAQRSAGVGKTHFHVFDTLERCAHGSGFKQRSLEGISPRAAVEHVDVLQGVDQGARAVLCSRRIEGVIAGSTGQIILIDSERESLARVAVRRERRVSTAFLVAVLVEVIGQAITLRIGQRRGVGGNAERGSQVGVALGIGQQAGVGHIGGGGRGHAAFVDAVGDEVFEQLGAGQAGGDQIGIRAEVVLDVEPRGRRTAGHAIQGFSCAVVDIMGPSCVDRVDTGCNQIGILRQVVLRIEVRISHIDNHPSCCGSHPSMDVSCSRPIDPVSSYPASSNTAKSKQNEKPCQSVPAPQPARCCARRLPFRMPPAPERA</sequence>
<feature type="compositionally biased region" description="Polar residues" evidence="1">
    <location>
        <begin position="871"/>
        <end position="880"/>
    </location>
</feature>
<accession>W8WS39</accession>
<dbReference type="HOGENOM" id="CLU_318254_0_0_4"/>
<reference evidence="2 3" key="1">
    <citation type="journal article" date="2014" name="BMC Microbiol.">
        <title>The oxygen-independent metabolism of cyclic monoterpenes in Castellaniella defragrans 65Phen.</title>
        <authorList>
            <person name="Petasch J."/>
            <person name="Disch E.M."/>
            <person name="Markert S."/>
            <person name="Becher D."/>
            <person name="Schweder T."/>
            <person name="Huttel B."/>
            <person name="Reinhardt R."/>
            <person name="Harder J."/>
        </authorList>
    </citation>
    <scope>NUCLEOTIDE SEQUENCE [LARGE SCALE GENOMIC DNA]</scope>
    <source>
        <strain evidence="2">65Phen</strain>
    </source>
</reference>
<feature type="region of interest" description="Disordered" evidence="1">
    <location>
        <begin position="479"/>
        <end position="506"/>
    </location>
</feature>
<evidence type="ECO:0000313" key="3">
    <source>
        <dbReference type="Proteomes" id="UP000019805"/>
    </source>
</evidence>